<sequence>MPGTNLPAVARIVREYCEELQVPSTVARLAQAYAPVISHIDKVGLSARDPFECPMADEYRPHSKRGSTAARWHRAGKICKATNICPADCSRPPRNRLKRQDGDSTAGRVVFSRLGG</sequence>
<evidence type="ECO:0000256" key="1">
    <source>
        <dbReference type="SAM" id="MobiDB-lite"/>
    </source>
</evidence>
<dbReference type="Proteomes" id="UP001501257">
    <property type="component" value="Unassembled WGS sequence"/>
</dbReference>
<comment type="caution">
    <text evidence="2">The sequence shown here is derived from an EMBL/GenBank/DDBJ whole genome shotgun (WGS) entry which is preliminary data.</text>
</comment>
<proteinExistence type="predicted"/>
<evidence type="ECO:0000313" key="3">
    <source>
        <dbReference type="Proteomes" id="UP001501257"/>
    </source>
</evidence>
<name>A0ABP9TPZ6_9MICC</name>
<evidence type="ECO:0000313" key="2">
    <source>
        <dbReference type="EMBL" id="GAA5228809.1"/>
    </source>
</evidence>
<dbReference type="EMBL" id="BAABLK010000090">
    <property type="protein sequence ID" value="GAA5228809.1"/>
    <property type="molecule type" value="Genomic_DNA"/>
</dbReference>
<protein>
    <submittedName>
        <fullName evidence="2">Uncharacterized protein</fullName>
    </submittedName>
</protein>
<keyword evidence="3" id="KW-1185">Reference proteome</keyword>
<reference evidence="3" key="1">
    <citation type="journal article" date="2019" name="Int. J. Syst. Evol. Microbiol.">
        <title>The Global Catalogue of Microorganisms (GCM) 10K type strain sequencing project: providing services to taxonomists for standard genome sequencing and annotation.</title>
        <authorList>
            <consortium name="The Broad Institute Genomics Platform"/>
            <consortium name="The Broad Institute Genome Sequencing Center for Infectious Disease"/>
            <person name="Wu L."/>
            <person name="Ma J."/>
        </authorList>
    </citation>
    <scope>NUCLEOTIDE SEQUENCE [LARGE SCALE GENOMIC DNA]</scope>
    <source>
        <strain evidence="3">JCM 18952</strain>
    </source>
</reference>
<feature type="region of interest" description="Disordered" evidence="1">
    <location>
        <begin position="89"/>
        <end position="116"/>
    </location>
</feature>
<organism evidence="2 3">
    <name type="scientific">Paeniglutamicibacter antarcticus</name>
    <dbReference type="NCBI Taxonomy" id="494023"/>
    <lineage>
        <taxon>Bacteria</taxon>
        <taxon>Bacillati</taxon>
        <taxon>Actinomycetota</taxon>
        <taxon>Actinomycetes</taxon>
        <taxon>Micrococcales</taxon>
        <taxon>Micrococcaceae</taxon>
        <taxon>Paeniglutamicibacter</taxon>
    </lineage>
</organism>
<accession>A0ABP9TPZ6</accession>
<gene>
    <name evidence="2" type="ORF">GCM10025778_33480</name>
</gene>